<reference evidence="2" key="2">
    <citation type="submission" date="2021-02" db="EMBL/GenBank/DDBJ databases">
        <authorList>
            <person name="Kimball J.A."/>
            <person name="Haas M.W."/>
            <person name="Macchietto M."/>
            <person name="Kono T."/>
            <person name="Duquette J."/>
            <person name="Shao M."/>
        </authorList>
    </citation>
    <scope>NUCLEOTIDE SEQUENCE</scope>
    <source>
        <tissue evidence="2">Fresh leaf tissue</tissue>
    </source>
</reference>
<accession>A0A8J5WYL4</accession>
<sequence length="187" mass="20788">MRSRKSPEKLRLPHPTERDRATFRPKDDDDDTWLGLSGSPITSSLRADADDVTARGGCSCALAPPGADPPRDAHATDATDTDFLLAAAPPLVYIVDVAAWCVYGDEDERYRKDQKLFFRGLSAVTDETDDDKCSSGLGATDLLRFSPPPARATDAEEDVYDDERAHLFDLRLRQGQNRKKQMIMLFN</sequence>
<dbReference type="AlphaFoldDB" id="A0A8J5WYL4"/>
<dbReference type="EMBL" id="JAAALK010000079">
    <property type="protein sequence ID" value="KAG8100426.1"/>
    <property type="molecule type" value="Genomic_DNA"/>
</dbReference>
<evidence type="ECO:0000313" key="3">
    <source>
        <dbReference type="Proteomes" id="UP000729402"/>
    </source>
</evidence>
<keyword evidence="3" id="KW-1185">Reference proteome</keyword>
<protein>
    <submittedName>
        <fullName evidence="2">Uncharacterized protein</fullName>
    </submittedName>
</protein>
<evidence type="ECO:0000313" key="2">
    <source>
        <dbReference type="EMBL" id="KAG8100426.1"/>
    </source>
</evidence>
<evidence type="ECO:0000256" key="1">
    <source>
        <dbReference type="SAM" id="MobiDB-lite"/>
    </source>
</evidence>
<feature type="compositionally biased region" description="Basic and acidic residues" evidence="1">
    <location>
        <begin position="1"/>
        <end position="27"/>
    </location>
</feature>
<dbReference type="Proteomes" id="UP000729402">
    <property type="component" value="Unassembled WGS sequence"/>
</dbReference>
<organism evidence="2 3">
    <name type="scientific">Zizania palustris</name>
    <name type="common">Northern wild rice</name>
    <dbReference type="NCBI Taxonomy" id="103762"/>
    <lineage>
        <taxon>Eukaryota</taxon>
        <taxon>Viridiplantae</taxon>
        <taxon>Streptophyta</taxon>
        <taxon>Embryophyta</taxon>
        <taxon>Tracheophyta</taxon>
        <taxon>Spermatophyta</taxon>
        <taxon>Magnoliopsida</taxon>
        <taxon>Liliopsida</taxon>
        <taxon>Poales</taxon>
        <taxon>Poaceae</taxon>
        <taxon>BOP clade</taxon>
        <taxon>Oryzoideae</taxon>
        <taxon>Oryzeae</taxon>
        <taxon>Zizaniinae</taxon>
        <taxon>Zizania</taxon>
    </lineage>
</organism>
<comment type="caution">
    <text evidence="2">The sequence shown here is derived from an EMBL/GenBank/DDBJ whole genome shotgun (WGS) entry which is preliminary data.</text>
</comment>
<reference evidence="2" key="1">
    <citation type="journal article" date="2021" name="bioRxiv">
        <title>Whole Genome Assembly and Annotation of Northern Wild Rice, Zizania palustris L., Supports a Whole Genome Duplication in the Zizania Genus.</title>
        <authorList>
            <person name="Haas M."/>
            <person name="Kono T."/>
            <person name="Macchietto M."/>
            <person name="Millas R."/>
            <person name="McGilp L."/>
            <person name="Shao M."/>
            <person name="Duquette J."/>
            <person name="Hirsch C.N."/>
            <person name="Kimball J."/>
        </authorList>
    </citation>
    <scope>NUCLEOTIDE SEQUENCE</scope>
    <source>
        <tissue evidence="2">Fresh leaf tissue</tissue>
    </source>
</reference>
<dbReference type="OrthoDB" id="10627668at2759"/>
<gene>
    <name evidence="2" type="ORF">GUJ93_ZPchr0013g38036</name>
</gene>
<feature type="region of interest" description="Disordered" evidence="1">
    <location>
        <begin position="1"/>
        <end position="36"/>
    </location>
</feature>
<proteinExistence type="predicted"/>
<name>A0A8J5WYL4_ZIZPA</name>